<dbReference type="KEGG" id="fmr:Fuma_00894"/>
<feature type="region of interest" description="Disordered" evidence="1">
    <location>
        <begin position="1"/>
        <end position="42"/>
    </location>
</feature>
<proteinExistence type="predicted"/>
<dbReference type="STRING" id="1891926.Fuma_00894"/>
<accession>A0A1P8WB93</accession>
<evidence type="ECO:0000313" key="3">
    <source>
        <dbReference type="Proteomes" id="UP000187735"/>
    </source>
</evidence>
<dbReference type="Proteomes" id="UP000187735">
    <property type="component" value="Chromosome"/>
</dbReference>
<organism evidence="2 3">
    <name type="scientific">Fuerstiella marisgermanici</name>
    <dbReference type="NCBI Taxonomy" id="1891926"/>
    <lineage>
        <taxon>Bacteria</taxon>
        <taxon>Pseudomonadati</taxon>
        <taxon>Planctomycetota</taxon>
        <taxon>Planctomycetia</taxon>
        <taxon>Planctomycetales</taxon>
        <taxon>Planctomycetaceae</taxon>
        <taxon>Fuerstiella</taxon>
    </lineage>
</organism>
<name>A0A1P8WB93_9PLAN</name>
<sequence length="292" mass="32222">MMTETATTAVPAASSIQDASQPQQQSLSFLQRAQAAKSRDRMEATKVYASTVKAEATGSQPPITPDQFGSLLQHLGKNERDFLKDVARAKAISHRDSERSRLPGILAQRDQHGSQIDQLVEELEAVTAPIESRLSDARHAYQVHDNQRELIDRIPEPEREAIPSEYADFVDDGGKNFGAQHWFQKLNSLAGRRIQEGQRLQADLESLRNGSPTTAKMDQGASAESIASRIESAEVNMQAALQQGQAAKLLADQIRERLDLLTSWLDPATGLFVPQAAPHELPKVSINARRWS</sequence>
<evidence type="ECO:0000313" key="2">
    <source>
        <dbReference type="EMBL" id="APZ91306.1"/>
    </source>
</evidence>
<reference evidence="2 3" key="1">
    <citation type="journal article" date="2016" name="Front. Microbiol.">
        <title>Fuerstia marisgermanicae gen. nov., sp. nov., an Unusual Member of the Phylum Planctomycetes from the German Wadden Sea.</title>
        <authorList>
            <person name="Kohn T."/>
            <person name="Heuer A."/>
            <person name="Jogler M."/>
            <person name="Vollmers J."/>
            <person name="Boedeker C."/>
            <person name="Bunk B."/>
            <person name="Rast P."/>
            <person name="Borchert D."/>
            <person name="Glockner I."/>
            <person name="Freese H.M."/>
            <person name="Klenk H.P."/>
            <person name="Overmann J."/>
            <person name="Kaster A.K."/>
            <person name="Rohde M."/>
            <person name="Wiegand S."/>
            <person name="Jogler C."/>
        </authorList>
    </citation>
    <scope>NUCLEOTIDE SEQUENCE [LARGE SCALE GENOMIC DNA]</scope>
    <source>
        <strain evidence="2 3">NH11</strain>
    </source>
</reference>
<dbReference type="AlphaFoldDB" id="A0A1P8WB93"/>
<feature type="compositionally biased region" description="Low complexity" evidence="1">
    <location>
        <begin position="20"/>
        <end position="31"/>
    </location>
</feature>
<dbReference type="EMBL" id="CP017641">
    <property type="protein sequence ID" value="APZ91306.1"/>
    <property type="molecule type" value="Genomic_DNA"/>
</dbReference>
<feature type="compositionally biased region" description="Polar residues" evidence="1">
    <location>
        <begin position="1"/>
        <end position="19"/>
    </location>
</feature>
<protein>
    <submittedName>
        <fullName evidence="2">Uncharacterized protein</fullName>
    </submittedName>
</protein>
<evidence type="ECO:0000256" key="1">
    <source>
        <dbReference type="SAM" id="MobiDB-lite"/>
    </source>
</evidence>
<gene>
    <name evidence="2" type="ORF">Fuma_00894</name>
</gene>
<dbReference type="RefSeq" id="WP_145943983.1">
    <property type="nucleotide sequence ID" value="NZ_CP017641.1"/>
</dbReference>
<keyword evidence="3" id="KW-1185">Reference proteome</keyword>